<dbReference type="EMBL" id="CM056781">
    <property type="protein sequence ID" value="KAJ8734513.1"/>
    <property type="molecule type" value="Genomic_DNA"/>
</dbReference>
<proteinExistence type="predicted"/>
<accession>A0ACC2R6V5</accession>
<comment type="caution">
    <text evidence="1">The sequence shown here is derived from an EMBL/GenBank/DDBJ whole genome shotgun (WGS) entry which is preliminary data.</text>
</comment>
<dbReference type="Proteomes" id="UP001231649">
    <property type="component" value="Chromosome 5"/>
</dbReference>
<name>A0ACC2R6V5_9NEOP</name>
<sequence length="436" mass="49303">MKVVVVGFHQLDVFLGRPKERSTMSSQLPPPEKLILEGDTSSMGLKWEKWKRSLLIYLEASDISTDIKKRATLLVLGGSALQDIFYNLPGANVNIGNAVNVFDIAISKLDDYFLPKQNKTYERHIFRQIEQVEGESFEQFLLKLRDQAAKCKFDKPDDQIIDQITGNCLSSELRKKILTMGDEITLDKVISAAKTIEIVNHQLESYEKKDKTNTNEINAIKTTYKNKSKWETKNKEFSKCGRCGQAAHTSQGSACPALGKKCNGCGKLGHYQRCCRTKYNQIKRKSEQKQDSDKNYHKRQKQDTMVNSLEEEQVEYIFNLNDDATIKCEIGGVSLEMLIDSGCKLNLISDKTWDYLKRNKVHCYNQVREPNKIILAYGSKTPLHVSGSFEAIIKANSKEDRAKIYVTGGGSRNLLGKDTAIRLGVLRLGVSVNQIN</sequence>
<reference evidence="1" key="1">
    <citation type="submission" date="2023-03" db="EMBL/GenBank/DDBJ databases">
        <title>Chromosome-level genomes of two armyworms, Mythimna separata and Mythimna loreyi, provide insights into the biosynthesis and reception of sex pheromones.</title>
        <authorList>
            <person name="Zhao H."/>
        </authorList>
    </citation>
    <scope>NUCLEOTIDE SEQUENCE</scope>
    <source>
        <strain evidence="1">BeijingLab</strain>
    </source>
</reference>
<keyword evidence="2" id="KW-1185">Reference proteome</keyword>
<gene>
    <name evidence="1" type="ORF">PYW08_013763</name>
</gene>
<protein>
    <submittedName>
        <fullName evidence="1">Uncharacterized protein</fullName>
    </submittedName>
</protein>
<evidence type="ECO:0000313" key="2">
    <source>
        <dbReference type="Proteomes" id="UP001231649"/>
    </source>
</evidence>
<organism evidence="1 2">
    <name type="scientific">Mythimna loreyi</name>
    <dbReference type="NCBI Taxonomy" id="667449"/>
    <lineage>
        <taxon>Eukaryota</taxon>
        <taxon>Metazoa</taxon>
        <taxon>Ecdysozoa</taxon>
        <taxon>Arthropoda</taxon>
        <taxon>Hexapoda</taxon>
        <taxon>Insecta</taxon>
        <taxon>Pterygota</taxon>
        <taxon>Neoptera</taxon>
        <taxon>Endopterygota</taxon>
        <taxon>Lepidoptera</taxon>
        <taxon>Glossata</taxon>
        <taxon>Ditrysia</taxon>
        <taxon>Noctuoidea</taxon>
        <taxon>Noctuidae</taxon>
        <taxon>Noctuinae</taxon>
        <taxon>Hadenini</taxon>
        <taxon>Mythimna</taxon>
    </lineage>
</organism>
<evidence type="ECO:0000313" key="1">
    <source>
        <dbReference type="EMBL" id="KAJ8734513.1"/>
    </source>
</evidence>